<organism evidence="1 2">
    <name type="scientific">Vermiconidia calcicola</name>
    <dbReference type="NCBI Taxonomy" id="1690605"/>
    <lineage>
        <taxon>Eukaryota</taxon>
        <taxon>Fungi</taxon>
        <taxon>Dikarya</taxon>
        <taxon>Ascomycota</taxon>
        <taxon>Pezizomycotina</taxon>
        <taxon>Dothideomycetes</taxon>
        <taxon>Dothideomycetidae</taxon>
        <taxon>Mycosphaerellales</taxon>
        <taxon>Extremaceae</taxon>
        <taxon>Vermiconidia</taxon>
    </lineage>
</organism>
<name>A0ACC3NG48_9PEZI</name>
<evidence type="ECO:0000313" key="2">
    <source>
        <dbReference type="Proteomes" id="UP001281147"/>
    </source>
</evidence>
<keyword evidence="2" id="KW-1185">Reference proteome</keyword>
<proteinExistence type="predicted"/>
<evidence type="ECO:0000313" key="1">
    <source>
        <dbReference type="EMBL" id="KAK3715421.1"/>
    </source>
</evidence>
<sequence>MYSRPPHWLKCERVRNLSDSQRFPPLTGHASMIERCSSPIKGQKSIAVFESLQGEILQLDSGTSPDDGKTWDNRQTVYIPTGVNNNAGAPQVVNVGGTLSISFMTDNDTQLHDWINGTGAKLITSRDGGSTWDNKLEVFTPQGSWPGMVALNESSLLYMPDKSGA</sequence>
<reference evidence="1" key="1">
    <citation type="submission" date="2023-07" db="EMBL/GenBank/DDBJ databases">
        <title>Black Yeasts Isolated from many extreme environments.</title>
        <authorList>
            <person name="Coleine C."/>
            <person name="Stajich J.E."/>
            <person name="Selbmann L."/>
        </authorList>
    </citation>
    <scope>NUCLEOTIDE SEQUENCE</scope>
    <source>
        <strain evidence="1">CCFEE 5714</strain>
    </source>
</reference>
<gene>
    <name evidence="1" type="ORF">LTR37_007149</name>
</gene>
<dbReference type="Proteomes" id="UP001281147">
    <property type="component" value="Unassembled WGS sequence"/>
</dbReference>
<accession>A0ACC3NG48</accession>
<protein>
    <submittedName>
        <fullName evidence="1">Uncharacterized protein</fullName>
    </submittedName>
</protein>
<comment type="caution">
    <text evidence="1">The sequence shown here is derived from an EMBL/GenBank/DDBJ whole genome shotgun (WGS) entry which is preliminary data.</text>
</comment>
<dbReference type="EMBL" id="JAUTXU010000049">
    <property type="protein sequence ID" value="KAK3715421.1"/>
    <property type="molecule type" value="Genomic_DNA"/>
</dbReference>